<dbReference type="RefSeq" id="WP_091061405.1">
    <property type="nucleotide sequence ID" value="NZ_FMDM01000004.1"/>
</dbReference>
<dbReference type="SUPFAM" id="SSF46785">
    <property type="entry name" value="Winged helix' DNA-binding domain"/>
    <property type="match status" value="1"/>
</dbReference>
<evidence type="ECO:0000313" key="3">
    <source>
        <dbReference type="Proteomes" id="UP000199360"/>
    </source>
</evidence>
<name>A0A1C5I4X6_9ACTN</name>
<keyword evidence="3" id="KW-1185">Reference proteome</keyword>
<dbReference type="Proteomes" id="UP000199360">
    <property type="component" value="Unassembled WGS sequence"/>
</dbReference>
<dbReference type="InterPro" id="IPR036388">
    <property type="entry name" value="WH-like_DNA-bd_sf"/>
</dbReference>
<protein>
    <submittedName>
        <fullName evidence="2">DNA-binding transcriptional regulator, MarR family</fullName>
    </submittedName>
</protein>
<accession>A0A1C5I4X6</accession>
<dbReference type="PANTHER" id="PTHR39515">
    <property type="entry name" value="CONSERVED PROTEIN"/>
    <property type="match status" value="1"/>
</dbReference>
<dbReference type="OrthoDB" id="3215377at2"/>
<dbReference type="InterPro" id="IPR052526">
    <property type="entry name" value="HTH-type_Bedaq_tolerance"/>
</dbReference>
<dbReference type="STRING" id="745366.GA0070213_104440"/>
<dbReference type="AlphaFoldDB" id="A0A1C5I4X6"/>
<dbReference type="Gene3D" id="1.10.10.10">
    <property type="entry name" value="Winged helix-like DNA-binding domain superfamily/Winged helix DNA-binding domain"/>
    <property type="match status" value="1"/>
</dbReference>
<sequence length="143" mass="15433">MSDGVARDLRLVVGRLARRLRQLHAAENEGDRTSFIELGVLTRLAREGPSSPTKLAAGERVTSQAVTAAVSELVHRGYLRRRPDPDDGRRVLVEVTEAGHAALGAREQAMGDRLAHVVAGLTEADRTRLAAAIPLLEKVADEL</sequence>
<evidence type="ECO:0000259" key="1">
    <source>
        <dbReference type="PROSITE" id="PS50995"/>
    </source>
</evidence>
<dbReference type="InterPro" id="IPR036390">
    <property type="entry name" value="WH_DNA-bd_sf"/>
</dbReference>
<dbReference type="Pfam" id="PF01047">
    <property type="entry name" value="MarR"/>
    <property type="match status" value="1"/>
</dbReference>
<dbReference type="GO" id="GO:0003700">
    <property type="term" value="F:DNA-binding transcription factor activity"/>
    <property type="evidence" value="ECO:0007669"/>
    <property type="project" value="InterPro"/>
</dbReference>
<dbReference type="PROSITE" id="PS50995">
    <property type="entry name" value="HTH_MARR_2"/>
    <property type="match status" value="1"/>
</dbReference>
<gene>
    <name evidence="2" type="ORF">GA0070213_104440</name>
</gene>
<feature type="domain" description="HTH marR-type" evidence="1">
    <location>
        <begin position="2"/>
        <end position="141"/>
    </location>
</feature>
<dbReference type="InterPro" id="IPR000835">
    <property type="entry name" value="HTH_MarR-typ"/>
</dbReference>
<dbReference type="GO" id="GO:0003677">
    <property type="term" value="F:DNA binding"/>
    <property type="evidence" value="ECO:0007669"/>
    <property type="project" value="UniProtKB-KW"/>
</dbReference>
<organism evidence="2 3">
    <name type="scientific">Micromonospora humi</name>
    <dbReference type="NCBI Taxonomy" id="745366"/>
    <lineage>
        <taxon>Bacteria</taxon>
        <taxon>Bacillati</taxon>
        <taxon>Actinomycetota</taxon>
        <taxon>Actinomycetes</taxon>
        <taxon>Micromonosporales</taxon>
        <taxon>Micromonosporaceae</taxon>
        <taxon>Micromonospora</taxon>
    </lineage>
</organism>
<dbReference type="EMBL" id="FMDM01000004">
    <property type="protein sequence ID" value="SCG53189.1"/>
    <property type="molecule type" value="Genomic_DNA"/>
</dbReference>
<dbReference type="PANTHER" id="PTHR39515:SF2">
    <property type="entry name" value="HTH-TYPE TRANSCRIPTIONAL REGULATOR RV0880"/>
    <property type="match status" value="1"/>
</dbReference>
<reference evidence="3" key="1">
    <citation type="submission" date="2016-06" db="EMBL/GenBank/DDBJ databases">
        <authorList>
            <person name="Varghese N."/>
            <person name="Submissions Spin"/>
        </authorList>
    </citation>
    <scope>NUCLEOTIDE SEQUENCE [LARGE SCALE GENOMIC DNA]</scope>
    <source>
        <strain evidence="3">DSM 45647</strain>
    </source>
</reference>
<evidence type="ECO:0000313" key="2">
    <source>
        <dbReference type="EMBL" id="SCG53189.1"/>
    </source>
</evidence>
<keyword evidence="2" id="KW-0238">DNA-binding</keyword>
<proteinExistence type="predicted"/>
<dbReference type="SMART" id="SM00347">
    <property type="entry name" value="HTH_MARR"/>
    <property type="match status" value="1"/>
</dbReference>